<evidence type="ECO:0000313" key="2">
    <source>
        <dbReference type="Proteomes" id="UP000032142"/>
    </source>
</evidence>
<dbReference type="AlphaFoldDB" id="A0A0B0PZ87"/>
<name>A0A0B0PZ87_GOSAR</name>
<evidence type="ECO:0000313" key="1">
    <source>
        <dbReference type="EMBL" id="KHG30365.1"/>
    </source>
</evidence>
<reference evidence="2" key="1">
    <citation type="submission" date="2014-09" db="EMBL/GenBank/DDBJ databases">
        <authorList>
            <person name="Mudge J."/>
            <person name="Ramaraj T."/>
            <person name="Lindquist I.E."/>
            <person name="Bharti A.K."/>
            <person name="Sundararajan A."/>
            <person name="Cameron C.T."/>
            <person name="Woodward J.E."/>
            <person name="May G.D."/>
            <person name="Brubaker C."/>
            <person name="Broadhvest J."/>
            <person name="Wilkins T.A."/>
        </authorList>
    </citation>
    <scope>NUCLEOTIDE SEQUENCE</scope>
    <source>
        <strain evidence="2">cv. AKA8401</strain>
    </source>
</reference>
<protein>
    <submittedName>
        <fullName evidence="1">Uncharacterized protein</fullName>
    </submittedName>
</protein>
<dbReference type="Proteomes" id="UP000032142">
    <property type="component" value="Unassembled WGS sequence"/>
</dbReference>
<accession>A0A0B0PZ87</accession>
<dbReference type="EMBL" id="KN456263">
    <property type="protein sequence ID" value="KHG30365.1"/>
    <property type="molecule type" value="Genomic_DNA"/>
</dbReference>
<gene>
    <name evidence="1" type="ORF">F383_16235</name>
</gene>
<proteinExistence type="predicted"/>
<sequence>MIFIIYYSKGLPLGAFATVVAPFGDRDAKGRRTINVD</sequence>
<organism evidence="1 2">
    <name type="scientific">Gossypium arboreum</name>
    <name type="common">Tree cotton</name>
    <name type="synonym">Gossypium nanking</name>
    <dbReference type="NCBI Taxonomy" id="29729"/>
    <lineage>
        <taxon>Eukaryota</taxon>
        <taxon>Viridiplantae</taxon>
        <taxon>Streptophyta</taxon>
        <taxon>Embryophyta</taxon>
        <taxon>Tracheophyta</taxon>
        <taxon>Spermatophyta</taxon>
        <taxon>Magnoliopsida</taxon>
        <taxon>eudicotyledons</taxon>
        <taxon>Gunneridae</taxon>
        <taxon>Pentapetalae</taxon>
        <taxon>rosids</taxon>
        <taxon>malvids</taxon>
        <taxon>Malvales</taxon>
        <taxon>Malvaceae</taxon>
        <taxon>Malvoideae</taxon>
        <taxon>Gossypium</taxon>
    </lineage>
</organism>
<keyword evidence="2" id="KW-1185">Reference proteome</keyword>